<dbReference type="EMBL" id="AP026867">
    <property type="protein sequence ID" value="BDS11906.1"/>
    <property type="molecule type" value="Genomic_DNA"/>
</dbReference>
<protein>
    <submittedName>
        <fullName evidence="2">Polyphosphate polymerase domain-containing protein</fullName>
    </submittedName>
</protein>
<feature type="domain" description="VTC" evidence="1">
    <location>
        <begin position="2"/>
        <end position="209"/>
    </location>
</feature>
<gene>
    <name evidence="2" type="ORF">AsAng_0026200</name>
</gene>
<sequence length="211" mass="25427">MRYERKYRIEGVHLNVILQTIRMHPAGLFKIYPDRQINNIYFDTPNLTTYKENVMGIANRDKYRVRWYGWNPLLIESPKLELKHRRNNVGTKTIYEVATFSFDNLKPLSEEVNRLSGTYALLQPTLQNSYKRAYFGTRDQKFRVTIDWELSYASMRTTNQFRKHQQYEPNVYILEVKYEQEFESEADRISQFFPFRSTKNSKYVTGIELCW</sequence>
<dbReference type="GO" id="GO:0006799">
    <property type="term" value="P:polyphosphate biosynthetic process"/>
    <property type="evidence" value="ECO:0007669"/>
    <property type="project" value="UniProtKB-ARBA"/>
</dbReference>
<dbReference type="AlphaFoldDB" id="A0A916DU17"/>
<name>A0A916DU17_9BACT</name>
<keyword evidence="3" id="KW-1185">Reference proteome</keyword>
<dbReference type="InterPro" id="IPR042267">
    <property type="entry name" value="VTC_sf"/>
</dbReference>
<dbReference type="Pfam" id="PF09359">
    <property type="entry name" value="VTC"/>
    <property type="match status" value="1"/>
</dbReference>
<evidence type="ECO:0000313" key="3">
    <source>
        <dbReference type="Proteomes" id="UP001060919"/>
    </source>
</evidence>
<dbReference type="InterPro" id="IPR018966">
    <property type="entry name" value="VTC_domain"/>
</dbReference>
<evidence type="ECO:0000259" key="1">
    <source>
        <dbReference type="Pfam" id="PF09359"/>
    </source>
</evidence>
<dbReference type="CDD" id="cd07750">
    <property type="entry name" value="PolyPPase_VTC_like"/>
    <property type="match status" value="1"/>
</dbReference>
<dbReference type="Gene3D" id="3.20.100.30">
    <property type="entry name" value="VTC, catalytic tunnel domain"/>
    <property type="match status" value="2"/>
</dbReference>
<reference evidence="2" key="1">
    <citation type="submission" date="2022-09" db="EMBL/GenBank/DDBJ databases">
        <title>Aureispira anguillicida sp. nov., isolated from Leptocephalus of Japanese eel Anguilla japonica.</title>
        <authorList>
            <person name="Yuasa K."/>
            <person name="Mekata T."/>
            <person name="Ikunari K."/>
        </authorList>
    </citation>
    <scope>NUCLEOTIDE SEQUENCE</scope>
    <source>
        <strain evidence="2">EL160426</strain>
    </source>
</reference>
<organism evidence="2 3">
    <name type="scientific">Aureispira anguillae</name>
    <dbReference type="NCBI Taxonomy" id="2864201"/>
    <lineage>
        <taxon>Bacteria</taxon>
        <taxon>Pseudomonadati</taxon>
        <taxon>Bacteroidota</taxon>
        <taxon>Saprospiria</taxon>
        <taxon>Saprospirales</taxon>
        <taxon>Saprospiraceae</taxon>
        <taxon>Aureispira</taxon>
    </lineage>
</organism>
<dbReference type="RefSeq" id="WP_264793042.1">
    <property type="nucleotide sequence ID" value="NZ_AP026867.1"/>
</dbReference>
<dbReference type="KEGG" id="aup:AsAng_0026200"/>
<dbReference type="Proteomes" id="UP001060919">
    <property type="component" value="Chromosome"/>
</dbReference>
<accession>A0A916DU17</accession>
<evidence type="ECO:0000313" key="2">
    <source>
        <dbReference type="EMBL" id="BDS11906.1"/>
    </source>
</evidence>
<proteinExistence type="predicted"/>